<proteinExistence type="predicted"/>
<evidence type="ECO:0000256" key="1">
    <source>
        <dbReference type="SAM" id="MobiDB-lite"/>
    </source>
</evidence>
<evidence type="ECO:0000313" key="2">
    <source>
        <dbReference type="EMBL" id="GAA0913899.1"/>
    </source>
</evidence>
<accession>A0ABN1NP39</accession>
<dbReference type="Proteomes" id="UP001501578">
    <property type="component" value="Unassembled WGS sequence"/>
</dbReference>
<protein>
    <submittedName>
        <fullName evidence="2">Uncharacterized protein</fullName>
    </submittedName>
</protein>
<organism evidence="2 3">
    <name type="scientific">Nonomuraea longicatena</name>
    <dbReference type="NCBI Taxonomy" id="83682"/>
    <lineage>
        <taxon>Bacteria</taxon>
        <taxon>Bacillati</taxon>
        <taxon>Actinomycetota</taxon>
        <taxon>Actinomycetes</taxon>
        <taxon>Streptosporangiales</taxon>
        <taxon>Streptosporangiaceae</taxon>
        <taxon>Nonomuraea</taxon>
    </lineage>
</organism>
<comment type="caution">
    <text evidence="2">The sequence shown here is derived from an EMBL/GenBank/DDBJ whole genome shotgun (WGS) entry which is preliminary data.</text>
</comment>
<feature type="region of interest" description="Disordered" evidence="1">
    <location>
        <begin position="49"/>
        <end position="87"/>
    </location>
</feature>
<name>A0ABN1NP39_9ACTN</name>
<gene>
    <name evidence="2" type="ORF">GCM10009560_06660</name>
</gene>
<reference evidence="2 3" key="1">
    <citation type="journal article" date="2019" name="Int. J. Syst. Evol. Microbiol.">
        <title>The Global Catalogue of Microorganisms (GCM) 10K type strain sequencing project: providing services to taxonomists for standard genome sequencing and annotation.</title>
        <authorList>
            <consortium name="The Broad Institute Genomics Platform"/>
            <consortium name="The Broad Institute Genome Sequencing Center for Infectious Disease"/>
            <person name="Wu L."/>
            <person name="Ma J."/>
        </authorList>
    </citation>
    <scope>NUCLEOTIDE SEQUENCE [LARGE SCALE GENOMIC DNA]</scope>
    <source>
        <strain evidence="2 3">JCM 11136</strain>
    </source>
</reference>
<dbReference type="EMBL" id="BAAAHQ010000001">
    <property type="protein sequence ID" value="GAA0913899.1"/>
    <property type="molecule type" value="Genomic_DNA"/>
</dbReference>
<sequence length="87" mass="9615">MVGIVGRLSDRILDKLAPKATAKADDTWWAHCYCYERSGFGRYCQEKTARSPAPLAGPTRSAADLRARVRRLSPPPDPNPRDAAFTV</sequence>
<evidence type="ECO:0000313" key="3">
    <source>
        <dbReference type="Proteomes" id="UP001501578"/>
    </source>
</evidence>
<keyword evidence="3" id="KW-1185">Reference proteome</keyword>